<feature type="compositionally biased region" description="Acidic residues" evidence="4">
    <location>
        <begin position="918"/>
        <end position="927"/>
    </location>
</feature>
<keyword evidence="5" id="KW-1133">Transmembrane helix</keyword>
<protein>
    <recommendedName>
        <fullName evidence="6">Exostosin GT47 domain-containing protein</fullName>
    </recommendedName>
</protein>
<dbReference type="EMBL" id="SIDB01000010">
    <property type="protein sequence ID" value="KAI3427213.1"/>
    <property type="molecule type" value="Genomic_DNA"/>
</dbReference>
<evidence type="ECO:0000256" key="1">
    <source>
        <dbReference type="ARBA" id="ARBA00004323"/>
    </source>
</evidence>
<feature type="transmembrane region" description="Helical" evidence="5">
    <location>
        <begin position="41"/>
        <end position="60"/>
    </location>
</feature>
<evidence type="ECO:0000256" key="3">
    <source>
        <dbReference type="ARBA" id="ARBA00023034"/>
    </source>
</evidence>
<keyword evidence="5" id="KW-0812">Transmembrane</keyword>
<evidence type="ECO:0000256" key="2">
    <source>
        <dbReference type="ARBA" id="ARBA00010271"/>
    </source>
</evidence>
<comment type="similarity">
    <text evidence="2">Belongs to the glycosyltransferase 47 family.</text>
</comment>
<accession>A0A9D4TJK0</accession>
<sequence>MPGQSPLLERNKGPSWRAPGHLMGGFSLPATPSKAKPRRGVCSLTTLLVGFALLLGVIMFSQELGGGGSRTETYYRKALVAKMYFGNDGHTVTATSEEYRSTVGGGGTAAGTSRAKAVAAQTEAAARADPRAALELDSGDEEEELSQHELAARAVEDGDDEYELLGDDEEKQEQQQQAQRQHQQQHQQQQQQQQQQSRDNTPLATLISATQEAERLNNVAGLAADKEQQQQDTLGSSGPTASFAAVTAGAPQGATPERARAAGSAAATAAAADDTTMADAAAAAIAAAEAVRAGIQRQQEGAVGQESEPELHAEEAASAWWSNVVSASGERVSQPTRGERDVSASLATAVTFDENAVPDNPECKITVLDVDERWGSSYGAGSCDLTDESLWPFGTSGKGIDGHGLLRAEQYQYSMEHWIAKAIRASPRYTADSTAADFVFVDMNCYHSAWMAWLHPQNEAGRAALPSPEYYIKRSFTKLRGMSRFRDTKGGDFGMVHPAPLMRGLFSEEMACEEMASVLNMVPERASLCVWTQDSHRQGKSMLLPYAAVSDIDMDAPVVPAADRETLIFFQGGCGDPDPQVRHMFAAGKMLRYALVQELKAAQQADIHAECSCDICEHHMPHDQLMARMSRSVFCPIMPSNTQSSRRLSEAILTGCIPVFVGAPFHTLPLAGDVDYASFALFVNVTDSSTWINSSSHKWEHNHMIRKAWKLDDPAAEAGMLTVPRLADLVTLLRGLAPEEVAARHASVVANRLKFWYPPASAQAIATSVAAAGAASAAGSGIATSGALLSGGGRRNGGNGEALGAAARGAEALQEALTAARPGQSVLGELLMRKMCHRAAAVKERAAEAERQGLDLADSDERLEHPSLAQQAGGEAPGLQQEKATAARAVEPVPVVVEPVVAASAARQRVDAAQQDAAEWEQDEQQLEEAGQAPVAAGGGTPRGGNTSGGGGGGTGSGKRAAADKARRKRGGSKRQLLSSASS</sequence>
<dbReference type="OrthoDB" id="671240at2759"/>
<feature type="compositionally biased region" description="Low complexity" evidence="4">
    <location>
        <begin position="174"/>
        <end position="196"/>
    </location>
</feature>
<name>A0A9D4TJK0_CHLVU</name>
<dbReference type="GO" id="GO:0016757">
    <property type="term" value="F:glycosyltransferase activity"/>
    <property type="evidence" value="ECO:0007669"/>
    <property type="project" value="InterPro"/>
</dbReference>
<feature type="compositionally biased region" description="Low complexity" evidence="4">
    <location>
        <begin position="110"/>
        <end position="125"/>
    </location>
</feature>
<feature type="compositionally biased region" description="Gly residues" evidence="4">
    <location>
        <begin position="937"/>
        <end position="957"/>
    </location>
</feature>
<dbReference type="InterPro" id="IPR004263">
    <property type="entry name" value="Exostosin"/>
</dbReference>
<evidence type="ECO:0000259" key="6">
    <source>
        <dbReference type="Pfam" id="PF03016"/>
    </source>
</evidence>
<reference evidence="7" key="2">
    <citation type="submission" date="2020-11" db="EMBL/GenBank/DDBJ databases">
        <authorList>
            <person name="Cecchin M."/>
            <person name="Marcolungo L."/>
            <person name="Rossato M."/>
            <person name="Girolomoni L."/>
            <person name="Cosentino E."/>
            <person name="Cuine S."/>
            <person name="Li-Beisson Y."/>
            <person name="Delledonne M."/>
            <person name="Ballottari M."/>
        </authorList>
    </citation>
    <scope>NUCLEOTIDE SEQUENCE</scope>
    <source>
        <strain evidence="7">211/11P</strain>
        <tissue evidence="7">Whole cell</tissue>
    </source>
</reference>
<dbReference type="InterPro" id="IPR040911">
    <property type="entry name" value="Exostosin_GT47"/>
</dbReference>
<comment type="caution">
    <text evidence="7">The sequence shown here is derived from an EMBL/GenBank/DDBJ whole genome shotgun (WGS) entry which is preliminary data.</text>
</comment>
<evidence type="ECO:0000313" key="7">
    <source>
        <dbReference type="EMBL" id="KAI3427213.1"/>
    </source>
</evidence>
<feature type="compositionally biased region" description="Basic and acidic residues" evidence="4">
    <location>
        <begin position="145"/>
        <end position="156"/>
    </location>
</feature>
<dbReference type="PANTHER" id="PTHR11062">
    <property type="entry name" value="EXOSTOSIN HEPARAN SULFATE GLYCOSYLTRANSFERASE -RELATED"/>
    <property type="match status" value="1"/>
</dbReference>
<evidence type="ECO:0000256" key="4">
    <source>
        <dbReference type="SAM" id="MobiDB-lite"/>
    </source>
</evidence>
<comment type="subcellular location">
    <subcellularLocation>
        <location evidence="1">Golgi apparatus membrane</location>
        <topology evidence="1">Single-pass type II membrane protein</topology>
    </subcellularLocation>
</comment>
<dbReference type="GO" id="GO:0000139">
    <property type="term" value="C:Golgi membrane"/>
    <property type="evidence" value="ECO:0007669"/>
    <property type="project" value="UniProtKB-SubCell"/>
</dbReference>
<organism evidence="7 8">
    <name type="scientific">Chlorella vulgaris</name>
    <name type="common">Green alga</name>
    <dbReference type="NCBI Taxonomy" id="3077"/>
    <lineage>
        <taxon>Eukaryota</taxon>
        <taxon>Viridiplantae</taxon>
        <taxon>Chlorophyta</taxon>
        <taxon>core chlorophytes</taxon>
        <taxon>Trebouxiophyceae</taxon>
        <taxon>Chlorellales</taxon>
        <taxon>Chlorellaceae</taxon>
        <taxon>Chlorella clade</taxon>
        <taxon>Chlorella</taxon>
    </lineage>
</organism>
<feature type="domain" description="Exostosin GT47" evidence="6">
    <location>
        <begin position="405"/>
        <end position="689"/>
    </location>
</feature>
<keyword evidence="3" id="KW-0333">Golgi apparatus</keyword>
<reference evidence="7" key="1">
    <citation type="journal article" date="2019" name="Plant J.">
        <title>Chlorella vulgaris genome assembly and annotation reveals the molecular basis for metabolic acclimation to high light conditions.</title>
        <authorList>
            <person name="Cecchin M."/>
            <person name="Marcolungo L."/>
            <person name="Rossato M."/>
            <person name="Girolomoni L."/>
            <person name="Cosentino E."/>
            <person name="Cuine S."/>
            <person name="Li-Beisson Y."/>
            <person name="Delledonne M."/>
            <person name="Ballottari M."/>
        </authorList>
    </citation>
    <scope>NUCLEOTIDE SEQUENCE</scope>
    <source>
        <strain evidence="7">211/11P</strain>
    </source>
</reference>
<dbReference type="Pfam" id="PF03016">
    <property type="entry name" value="Exostosin_GT47"/>
    <property type="match status" value="1"/>
</dbReference>
<dbReference type="Proteomes" id="UP001055712">
    <property type="component" value="Unassembled WGS sequence"/>
</dbReference>
<feature type="compositionally biased region" description="Acidic residues" evidence="4">
    <location>
        <begin position="157"/>
        <end position="171"/>
    </location>
</feature>
<proteinExistence type="inferred from homology"/>
<feature type="region of interest" description="Disordered" evidence="4">
    <location>
        <begin position="100"/>
        <end position="200"/>
    </location>
</feature>
<dbReference type="AlphaFoldDB" id="A0A9D4TJK0"/>
<evidence type="ECO:0000313" key="8">
    <source>
        <dbReference type="Proteomes" id="UP001055712"/>
    </source>
</evidence>
<keyword evidence="5" id="KW-0472">Membrane</keyword>
<evidence type="ECO:0000256" key="5">
    <source>
        <dbReference type="SAM" id="Phobius"/>
    </source>
</evidence>
<feature type="region of interest" description="Disordered" evidence="4">
    <location>
        <begin position="912"/>
        <end position="983"/>
    </location>
</feature>
<gene>
    <name evidence="7" type="ORF">D9Q98_007148</name>
</gene>
<keyword evidence="8" id="KW-1185">Reference proteome</keyword>